<keyword evidence="3" id="KW-1185">Reference proteome</keyword>
<dbReference type="RefSeq" id="WP_264841782.1">
    <property type="nucleotide sequence ID" value="NZ_AP025628.1"/>
</dbReference>
<reference evidence="2" key="1">
    <citation type="submission" date="2022-03" db="EMBL/GenBank/DDBJ databases">
        <title>Complete genome sequence of Caldinitratiruptor microaerophilus.</title>
        <authorList>
            <person name="Mukaiyama R."/>
            <person name="Nishiyama T."/>
            <person name="Ueda K."/>
        </authorList>
    </citation>
    <scope>NUCLEOTIDE SEQUENCE</scope>
    <source>
        <strain evidence="2">JCM 16183</strain>
    </source>
</reference>
<gene>
    <name evidence="2" type="ORF">caldi_21950</name>
</gene>
<dbReference type="Proteomes" id="UP001163687">
    <property type="component" value="Chromosome"/>
</dbReference>
<evidence type="ECO:0000313" key="3">
    <source>
        <dbReference type="Proteomes" id="UP001163687"/>
    </source>
</evidence>
<evidence type="ECO:0000256" key="1">
    <source>
        <dbReference type="SAM" id="Phobius"/>
    </source>
</evidence>
<keyword evidence="1" id="KW-0812">Transmembrane</keyword>
<dbReference type="EMBL" id="AP025628">
    <property type="protein sequence ID" value="BDG61105.1"/>
    <property type="molecule type" value="Genomic_DNA"/>
</dbReference>
<sequence>MLVSETAPDSVSGLHCITGLVLLDATERVGVITGRVFPRLGDGIPVRQVVGPAGGPVPLTEVDGENATVCGRFAVQDGEVVLDVRRVIPRQRGVSPLVLVVALILLLALRN</sequence>
<proteinExistence type="predicted"/>
<dbReference type="AlphaFoldDB" id="A0AA35CP81"/>
<dbReference type="KEGG" id="cmic:caldi_21950"/>
<evidence type="ECO:0000313" key="2">
    <source>
        <dbReference type="EMBL" id="BDG61105.1"/>
    </source>
</evidence>
<accession>A0AA35CP81</accession>
<name>A0AA35CP81_9FIRM</name>
<protein>
    <submittedName>
        <fullName evidence="2">Uncharacterized protein</fullName>
    </submittedName>
</protein>
<organism evidence="2 3">
    <name type="scientific">Caldinitratiruptor microaerophilus</name>
    <dbReference type="NCBI Taxonomy" id="671077"/>
    <lineage>
        <taxon>Bacteria</taxon>
        <taxon>Bacillati</taxon>
        <taxon>Bacillota</taxon>
        <taxon>Clostridia</taxon>
        <taxon>Eubacteriales</taxon>
        <taxon>Symbiobacteriaceae</taxon>
        <taxon>Caldinitratiruptor</taxon>
    </lineage>
</organism>
<keyword evidence="1" id="KW-0472">Membrane</keyword>
<keyword evidence="1" id="KW-1133">Transmembrane helix</keyword>
<feature type="transmembrane region" description="Helical" evidence="1">
    <location>
        <begin position="93"/>
        <end position="109"/>
    </location>
</feature>